<dbReference type="Pfam" id="PF03070">
    <property type="entry name" value="TENA_THI-4"/>
    <property type="match status" value="1"/>
</dbReference>
<name>A0AAD4SAZ0_9MAGN</name>
<dbReference type="GO" id="GO:0006772">
    <property type="term" value="P:thiamine metabolic process"/>
    <property type="evidence" value="ECO:0007669"/>
    <property type="project" value="UniProtKB-ARBA"/>
</dbReference>
<dbReference type="PANTHER" id="PTHR43198">
    <property type="entry name" value="BIFUNCTIONAL TH2 PROTEIN"/>
    <property type="match status" value="1"/>
</dbReference>
<dbReference type="EMBL" id="JAJJMB010012081">
    <property type="protein sequence ID" value="KAI3891046.1"/>
    <property type="molecule type" value="Genomic_DNA"/>
</dbReference>
<evidence type="ECO:0000259" key="1">
    <source>
        <dbReference type="Pfam" id="PF03070"/>
    </source>
</evidence>
<sequence>MGGADTYYLKTENLPTPAEMIQQPGYDPEYIFLITQQRQPMYEIRPRLAKAKQASWCTILESSKQVEEINSMSTSKEEGSSEPKISISERLWKNCENEVLYFWYSPLFVHLASGSLDDKEFYQYVANYAQLLNNFLEVYKSAADHCEDDSDKAAFVGWSYNVKQEVERHNSIVEQKLGLDPTKETTLHTATAKYKEFLLATVSGGDIQVHEIPIHQSKIPAYTLGAMTPSLRVYAFLSKAVRELVTPDDSSHSHSKWIKEYSYENFKTSYLHAEVLLDKLCNSLAQEEIEVVERLYHHAMRLNMDFFYSRQSEQTLIIPVYIQSLILGNV</sequence>
<dbReference type="GO" id="GO:0005829">
    <property type="term" value="C:cytosol"/>
    <property type="evidence" value="ECO:0007669"/>
    <property type="project" value="TreeGrafter"/>
</dbReference>
<protein>
    <recommendedName>
        <fullName evidence="1">Thiaminase-2/PQQC domain-containing protein</fullName>
    </recommendedName>
</protein>
<evidence type="ECO:0000313" key="2">
    <source>
        <dbReference type="EMBL" id="KAI3891046.1"/>
    </source>
</evidence>
<dbReference type="InterPro" id="IPR050967">
    <property type="entry name" value="Thiamine_Salvage_TenA"/>
</dbReference>
<dbReference type="Proteomes" id="UP001202328">
    <property type="component" value="Unassembled WGS sequence"/>
</dbReference>
<dbReference type="Gene3D" id="1.20.910.10">
    <property type="entry name" value="Heme oxygenase-like"/>
    <property type="match status" value="1"/>
</dbReference>
<reference evidence="2" key="1">
    <citation type="submission" date="2022-04" db="EMBL/GenBank/DDBJ databases">
        <title>A functionally conserved STORR gene fusion in Papaver species that diverged 16.8 million years ago.</title>
        <authorList>
            <person name="Catania T."/>
        </authorList>
    </citation>
    <scope>NUCLEOTIDE SEQUENCE</scope>
    <source>
        <strain evidence="2">S-188037</strain>
    </source>
</reference>
<dbReference type="PANTHER" id="PTHR43198:SF2">
    <property type="entry name" value="SI:CH1073-67J19.1-RELATED"/>
    <property type="match status" value="1"/>
</dbReference>
<dbReference type="InterPro" id="IPR004305">
    <property type="entry name" value="Thiaminase-2/PQQC"/>
</dbReference>
<comment type="caution">
    <text evidence="2">The sequence shown here is derived from an EMBL/GenBank/DDBJ whole genome shotgun (WGS) entry which is preliminary data.</text>
</comment>
<gene>
    <name evidence="2" type="ORF">MKW98_007351</name>
</gene>
<dbReference type="CDD" id="cd19368">
    <property type="entry name" value="TenA_C_AtTH2-like"/>
    <property type="match status" value="1"/>
</dbReference>
<proteinExistence type="predicted"/>
<feature type="domain" description="Thiaminase-2/PQQC" evidence="1">
    <location>
        <begin position="106"/>
        <end position="309"/>
    </location>
</feature>
<evidence type="ECO:0000313" key="3">
    <source>
        <dbReference type="Proteomes" id="UP001202328"/>
    </source>
</evidence>
<accession>A0AAD4SAZ0</accession>
<dbReference type="AlphaFoldDB" id="A0AAD4SAZ0"/>
<dbReference type="SUPFAM" id="SSF48613">
    <property type="entry name" value="Heme oxygenase-like"/>
    <property type="match status" value="1"/>
</dbReference>
<organism evidence="2 3">
    <name type="scientific">Papaver atlanticum</name>
    <dbReference type="NCBI Taxonomy" id="357466"/>
    <lineage>
        <taxon>Eukaryota</taxon>
        <taxon>Viridiplantae</taxon>
        <taxon>Streptophyta</taxon>
        <taxon>Embryophyta</taxon>
        <taxon>Tracheophyta</taxon>
        <taxon>Spermatophyta</taxon>
        <taxon>Magnoliopsida</taxon>
        <taxon>Ranunculales</taxon>
        <taxon>Papaveraceae</taxon>
        <taxon>Papaveroideae</taxon>
        <taxon>Papaver</taxon>
    </lineage>
</organism>
<keyword evidence="3" id="KW-1185">Reference proteome</keyword>
<dbReference type="InterPro" id="IPR016084">
    <property type="entry name" value="Haem_Oase-like_multi-hlx"/>
</dbReference>